<dbReference type="eggNOG" id="KOG4696">
    <property type="taxonomic scope" value="Eukaryota"/>
</dbReference>
<dbReference type="Gene3D" id="3.90.70.130">
    <property type="match status" value="1"/>
</dbReference>
<accession>B8MBY7</accession>
<organism evidence="4 5">
    <name type="scientific">Talaromyces stipitatus (strain ATCC 10500 / CBS 375.48 / QM 6759 / NRRL 1006)</name>
    <name type="common">Penicillium stipitatum</name>
    <dbReference type="NCBI Taxonomy" id="441959"/>
    <lineage>
        <taxon>Eukaryota</taxon>
        <taxon>Fungi</taxon>
        <taxon>Dikarya</taxon>
        <taxon>Ascomycota</taxon>
        <taxon>Pezizomycotina</taxon>
        <taxon>Eurotiomycetes</taxon>
        <taxon>Eurotiomycetidae</taxon>
        <taxon>Eurotiales</taxon>
        <taxon>Trichocomaceae</taxon>
        <taxon>Talaromyces</taxon>
        <taxon>Talaromyces sect. Talaromyces</taxon>
    </lineage>
</organism>
<dbReference type="EMBL" id="EQ962655">
    <property type="protein sequence ID" value="EED18433.1"/>
    <property type="molecule type" value="Genomic_DNA"/>
</dbReference>
<dbReference type="Proteomes" id="UP000001745">
    <property type="component" value="Unassembled WGS sequence"/>
</dbReference>
<dbReference type="InterPro" id="IPR012462">
    <property type="entry name" value="UFSP1/2_DUB_cat"/>
</dbReference>
<dbReference type="AlphaFoldDB" id="B8MBY7"/>
<feature type="compositionally biased region" description="Basic and acidic residues" evidence="2">
    <location>
        <begin position="124"/>
        <end position="137"/>
    </location>
</feature>
<protein>
    <recommendedName>
        <fullName evidence="3">UFSP1/2/DUB catalytic domain-containing protein</fullName>
    </recommendedName>
</protein>
<dbReference type="HOGENOM" id="CLU_013053_3_0_1"/>
<feature type="region of interest" description="Disordered" evidence="2">
    <location>
        <begin position="40"/>
        <end position="63"/>
    </location>
</feature>
<dbReference type="PhylomeDB" id="B8MBY7"/>
<keyword evidence="1" id="KW-0378">Hydrolase</keyword>
<feature type="compositionally biased region" description="Basic and acidic residues" evidence="2">
    <location>
        <begin position="144"/>
        <end position="163"/>
    </location>
</feature>
<evidence type="ECO:0000256" key="2">
    <source>
        <dbReference type="SAM" id="MobiDB-lite"/>
    </source>
</evidence>
<evidence type="ECO:0000313" key="5">
    <source>
        <dbReference type="Proteomes" id="UP000001745"/>
    </source>
</evidence>
<feature type="region of interest" description="Disordered" evidence="2">
    <location>
        <begin position="114"/>
        <end position="191"/>
    </location>
</feature>
<dbReference type="OMA" id="PFCPFSD"/>
<evidence type="ECO:0000259" key="3">
    <source>
        <dbReference type="Pfam" id="PF07910"/>
    </source>
</evidence>
<sequence>MSDPDTKEQVLLSCPFCEFEEYDSEFLSQHVAYCHPEDPDVASQSTYTHQSLTAAEEDRRATQADESLTVLDNMEDLYTPCPHGCGETVAKAELQLHLDLHVAESIALNETGGLHLQSVDSDDDGRIDRSSEDKNGNDDEDLHQDDLVVHGKDIVLKGKDTDNHRRKKKDVSKSSQHGNKGTRRLGRKELGPYAHEKRMPSWLQKLLLSGHIENTQTKIGPNGSLIKEKDLSENETSRVIPTLIELCRHDTSIQRAFFCSPRVRHIFKFMREGGFCGYRNIQMLISHIIDARRPGYEHFSGRIPSILELQDMIEQAWDMGFNSSGRIETGGIKGTRKYIGTPEAQALFQSLGIKCIPGAFASTGGFRAYDMLLQDVANYFRSGCPASLLDSDEKILETDLPPVYLQHQGHSLTIVGFEINSAGSADLLVFDPMFRTSPAIQRLIGKFVRPSDPSRILKAWRRGPPYLQKYKEFEVLKLVPE</sequence>
<keyword evidence="5" id="KW-1185">Reference proteome</keyword>
<dbReference type="GO" id="GO:0016787">
    <property type="term" value="F:hydrolase activity"/>
    <property type="evidence" value="ECO:0007669"/>
    <property type="project" value="UniProtKB-KW"/>
</dbReference>
<proteinExistence type="predicted"/>
<dbReference type="InParanoid" id="B8MBY7"/>
<evidence type="ECO:0000313" key="4">
    <source>
        <dbReference type="EMBL" id="EED18433.1"/>
    </source>
</evidence>
<dbReference type="Pfam" id="PF07910">
    <property type="entry name" value="Peptidase_C78"/>
    <property type="match status" value="1"/>
</dbReference>
<feature type="compositionally biased region" description="Polar residues" evidence="2">
    <location>
        <begin position="42"/>
        <end position="53"/>
    </location>
</feature>
<dbReference type="STRING" id="441959.B8MBY7"/>
<dbReference type="OrthoDB" id="288987at2759"/>
<reference evidence="5" key="1">
    <citation type="journal article" date="2015" name="Genome Announc.">
        <title>Genome sequence of the AIDS-associated pathogen Penicillium marneffei (ATCC18224) and its near taxonomic relative Talaromyces stipitatus (ATCC10500).</title>
        <authorList>
            <person name="Nierman W.C."/>
            <person name="Fedorova-Abrams N.D."/>
            <person name="Andrianopoulos A."/>
        </authorList>
    </citation>
    <scope>NUCLEOTIDE SEQUENCE [LARGE SCALE GENOMIC DNA]</scope>
    <source>
        <strain evidence="5">ATCC 10500 / CBS 375.48 / QM 6759 / NRRL 1006</strain>
    </source>
</reference>
<evidence type="ECO:0000256" key="1">
    <source>
        <dbReference type="ARBA" id="ARBA00022801"/>
    </source>
</evidence>
<dbReference type="VEuPathDB" id="FungiDB:TSTA_121720"/>
<dbReference type="RefSeq" id="XP_002482425.1">
    <property type="nucleotide sequence ID" value="XM_002482380.1"/>
</dbReference>
<feature type="domain" description="UFSP1/2/DUB catalytic" evidence="3">
    <location>
        <begin position="254"/>
        <end position="475"/>
    </location>
</feature>
<gene>
    <name evidence="4" type="ORF">TSTA_121720</name>
</gene>
<name>B8MBY7_TALSN</name>
<dbReference type="GeneID" id="8098161"/>